<comment type="subcellular location">
    <subcellularLocation>
        <location evidence="1">Cell membrane</location>
        <topology evidence="1">Multi-pass membrane protein</topology>
    </subcellularLocation>
</comment>
<dbReference type="Pfam" id="PF13515">
    <property type="entry name" value="FUSC_2"/>
    <property type="match status" value="1"/>
</dbReference>
<evidence type="ECO:0000256" key="1">
    <source>
        <dbReference type="ARBA" id="ARBA00004651"/>
    </source>
</evidence>
<keyword evidence="4 7" id="KW-1133">Transmembrane helix</keyword>
<evidence type="ECO:0000256" key="4">
    <source>
        <dbReference type="ARBA" id="ARBA00022989"/>
    </source>
</evidence>
<feature type="transmembrane region" description="Helical" evidence="7">
    <location>
        <begin position="89"/>
        <end position="112"/>
    </location>
</feature>
<dbReference type="PANTHER" id="PTHR30509:SF9">
    <property type="entry name" value="MULTIDRUG RESISTANCE PROTEIN MDTO"/>
    <property type="match status" value="1"/>
</dbReference>
<evidence type="ECO:0000256" key="2">
    <source>
        <dbReference type="ARBA" id="ARBA00022475"/>
    </source>
</evidence>
<feature type="transmembrane region" description="Helical" evidence="7">
    <location>
        <begin position="365"/>
        <end position="384"/>
    </location>
</feature>
<dbReference type="PANTHER" id="PTHR30509">
    <property type="entry name" value="P-HYDROXYBENZOIC ACID EFFLUX PUMP SUBUNIT-RELATED"/>
    <property type="match status" value="1"/>
</dbReference>
<evidence type="ECO:0000259" key="8">
    <source>
        <dbReference type="Pfam" id="PF13515"/>
    </source>
</evidence>
<dbReference type="Proteomes" id="UP001500979">
    <property type="component" value="Unassembled WGS sequence"/>
</dbReference>
<sequence>MTTDSLRALFPTRLFPARLFPAWLLRMLRPAPHPRDWTRVCAVAVGVGGPQLAGMATGRVEEAVLASVGALCVSFSDLTTSYRHRLRRVGLTAVLGAVGFAAGAAAAGPWWAAAVVLALAPVSVLLSGLGDLWAAAGAQMLTFCVVATGQRSEVLGVGEQVLWFAGGELLLVGMVAATWPFRRTAPAREAVADVFDTALRMFDAIGTDRAIGVRQELTTALNKAHDMLISGASPVRSRVHDRLYVILTRATPVVEAAVALTHAGTRPPERASAALRALARGVRSGAPPAPYRPAGTGSPTVRAFDEGVAELISAWRRAKPAPARKRGPRERFALGRSTWLLALRMVLCLAVAEGVALLGWLDQGYWIALTVALVLKPNSGSVFARTVSRAIGSVLGVLIALALLAVVPAGWGIALFVTALAAKLPSALSRHYGLFTTVVTALVLLQMSQSELFPAALPAARLADSLLGCAIVLAVAAVLRPFRVELADRIAAATEAVSEYVSLSLAGIPQGRSALRRRTYRELSDLRATLQQRLMEPDAARAEPWWPAVILLERVVDAATERALLPGGADDDRLQHAQRLVSGMRSTARRLRGRGTSPERLREQLEHAYTEVCAA</sequence>
<reference evidence="9 10" key="1">
    <citation type="journal article" date="2019" name="Int. J. Syst. Evol. Microbiol.">
        <title>The Global Catalogue of Microorganisms (GCM) 10K type strain sequencing project: providing services to taxonomists for standard genome sequencing and annotation.</title>
        <authorList>
            <consortium name="The Broad Institute Genomics Platform"/>
            <consortium name="The Broad Institute Genome Sequencing Center for Infectious Disease"/>
            <person name="Wu L."/>
            <person name="Ma J."/>
        </authorList>
    </citation>
    <scope>NUCLEOTIDE SEQUENCE [LARGE SCALE GENOMIC DNA]</scope>
    <source>
        <strain evidence="9 10">JCM 9383</strain>
    </source>
</reference>
<evidence type="ECO:0000313" key="9">
    <source>
        <dbReference type="EMBL" id="GAA2796494.1"/>
    </source>
</evidence>
<keyword evidence="3 7" id="KW-0812">Transmembrane</keyword>
<evidence type="ECO:0000256" key="3">
    <source>
        <dbReference type="ARBA" id="ARBA00022692"/>
    </source>
</evidence>
<dbReference type="RefSeq" id="WP_344680844.1">
    <property type="nucleotide sequence ID" value="NZ_BAAAUX010000014.1"/>
</dbReference>
<feature type="transmembrane region" description="Helical" evidence="7">
    <location>
        <begin position="339"/>
        <end position="358"/>
    </location>
</feature>
<feature type="transmembrane region" description="Helical" evidence="7">
    <location>
        <begin position="460"/>
        <end position="479"/>
    </location>
</feature>
<keyword evidence="2" id="KW-1003">Cell membrane</keyword>
<evidence type="ECO:0000313" key="10">
    <source>
        <dbReference type="Proteomes" id="UP001500979"/>
    </source>
</evidence>
<evidence type="ECO:0000256" key="7">
    <source>
        <dbReference type="SAM" id="Phobius"/>
    </source>
</evidence>
<gene>
    <name evidence="9" type="ORF">GCM10010470_34530</name>
</gene>
<keyword evidence="5 7" id="KW-0472">Membrane</keyword>
<comment type="similarity">
    <text evidence="6">Belongs to the YccS/YhfK family.</text>
</comment>
<feature type="transmembrane region" description="Helical" evidence="7">
    <location>
        <begin position="390"/>
        <end position="420"/>
    </location>
</feature>
<dbReference type="EMBL" id="BAAAUX010000014">
    <property type="protein sequence ID" value="GAA2796494.1"/>
    <property type="molecule type" value="Genomic_DNA"/>
</dbReference>
<accession>A0ABN3VFX6</accession>
<proteinExistence type="inferred from homology"/>
<name>A0ABN3VFX6_9PSEU</name>
<dbReference type="InterPro" id="IPR049453">
    <property type="entry name" value="Memb_transporter_dom"/>
</dbReference>
<comment type="caution">
    <text evidence="9">The sequence shown here is derived from an EMBL/GenBank/DDBJ whole genome shotgun (WGS) entry which is preliminary data.</text>
</comment>
<evidence type="ECO:0000256" key="5">
    <source>
        <dbReference type="ARBA" id="ARBA00023136"/>
    </source>
</evidence>
<feature type="transmembrane region" description="Helical" evidence="7">
    <location>
        <begin position="432"/>
        <end position="448"/>
    </location>
</feature>
<organism evidence="9 10">
    <name type="scientific">Saccharopolyspora taberi</name>
    <dbReference type="NCBI Taxonomy" id="60895"/>
    <lineage>
        <taxon>Bacteria</taxon>
        <taxon>Bacillati</taxon>
        <taxon>Actinomycetota</taxon>
        <taxon>Actinomycetes</taxon>
        <taxon>Pseudonocardiales</taxon>
        <taxon>Pseudonocardiaceae</taxon>
        <taxon>Saccharopolyspora</taxon>
    </lineage>
</organism>
<evidence type="ECO:0000256" key="6">
    <source>
        <dbReference type="ARBA" id="ARBA00043993"/>
    </source>
</evidence>
<keyword evidence="10" id="KW-1185">Reference proteome</keyword>
<feature type="domain" description="Integral membrane bound transporter" evidence="8">
    <location>
        <begin position="357"/>
        <end position="475"/>
    </location>
</feature>
<protein>
    <submittedName>
        <fullName evidence="9">FUSC family protein</fullName>
    </submittedName>
</protein>